<protein>
    <recommendedName>
        <fullName evidence="6">TATA element modulatory factor 1 TATA binding domain-containing protein</fullName>
    </recommendedName>
</protein>
<feature type="compositionally biased region" description="Polar residues" evidence="5">
    <location>
        <begin position="33"/>
        <end position="50"/>
    </location>
</feature>
<feature type="coiled-coil region" evidence="4">
    <location>
        <begin position="918"/>
        <end position="988"/>
    </location>
</feature>
<dbReference type="Proteomes" id="UP001642483">
    <property type="component" value="Unassembled WGS sequence"/>
</dbReference>
<dbReference type="Pfam" id="PF12329">
    <property type="entry name" value="TMF_DNA_bd"/>
    <property type="match status" value="1"/>
</dbReference>
<evidence type="ECO:0000256" key="3">
    <source>
        <dbReference type="ARBA" id="ARBA00023054"/>
    </source>
</evidence>
<keyword evidence="8" id="KW-1185">Reference proteome</keyword>
<feature type="coiled-coil region" evidence="4">
    <location>
        <begin position="505"/>
        <end position="825"/>
    </location>
</feature>
<feature type="coiled-coil region" evidence="4">
    <location>
        <begin position="1048"/>
        <end position="1145"/>
    </location>
</feature>
<feature type="region of interest" description="Disordered" evidence="5">
    <location>
        <begin position="25"/>
        <end position="94"/>
    </location>
</feature>
<dbReference type="PANTHER" id="PTHR46515:SF1">
    <property type="entry name" value="TATA ELEMENT MODULATORY FACTOR"/>
    <property type="match status" value="1"/>
</dbReference>
<evidence type="ECO:0000313" key="8">
    <source>
        <dbReference type="Proteomes" id="UP001642483"/>
    </source>
</evidence>
<name>A0ABP0FV08_CLALP</name>
<sequence>MSWFSDLAKSALNEAQKRIDKVLDIDEGGLPKPSNTTITTSALNTGGSLRSPSVNDNVSSPPKYKSNPSPKPVLNTSISKKRGKPMKLGSSLSKKQIENKSTVLSKPADVIKNKVELSNESNDQFADIPLQNECILDIPSKVIDSNDEHVSFDSPIQDDNPKDSTVPLGYPERNNANHTPPCAMQNEHSVENGICSTSPKHASEVTQSPCGSTTASSEIDILDHESTMSETSTVSKLVELDNHLHLLPCENNFGIRSSPDNIDSEASDIVHLSGYCTSPLSVDGFDNRAFIPVLAKSSVPFSEQDHCDMETKDKDPTNVENTEALSFMPNDSLMLFEKEDKSSCLDSSSEIHVDNKEAHFRTISEAIPNEEVVVQVHLRQNNSENTLTSNDLFLDEDKHNNIMESCNMPIELVADNISRPEIDLERIPQNSNLEDIEGVADKAIVSDFKSDESHVSIPKSNTTVEAEVLEHTPPENVLESETVINSPTQEAEVSKNAEPVQQDDVMILEKDVKGMKERFEVYEQQLMTLSTNNAKLSEDNDNLRNELCNATLTEQKRFQEEQDNLMQTIASLSEKIQTLEVERSDQAEKVVLLQSDLSTRLSNEQVQSLLTEKEESIQGLLQEGEALSKQHLQQSNTIKKLRQKVSEREQNNKDLSVNLAKFEDENKILKAKLAEIEGQSSQNRGTAERLSEAYQEREMELSDIRSKLEDADEKRRAAQSTLDVAYKDLADLNKKLAAQQSERDLELEQNEANVLKKMQQEIEKLQREHEHQIHMRMLEIGELQDSIERTEVISLRKEDQLRKEIKDLQQRLQDSDLRNHELSDSISESTRPLLRQIENLQLTYSNQTKSWEALEKSLTSRLGDAQMQLVASQDKERALQMALVECKSRLGSQEKQLTELHAEKTTVKTELDKVKSGASQYGEKIANLTNELEQCQQDCEEIKAKARRDRLTLENQLDMEKVRAEADRKKLQSQLEIAQKEKERLLWMSRSDSMTSAASLINNDAESVSSSTDTFNNFDPFDRPISASGPPSAVYESIRSGISGSSLLENLQSQLKQRDGEITQLQGEINTLERTRSSMAEEIVRLTNDNEDLENTAKEVNDLKKSLKEMESRHEAVLTMYGEKAEEAEELKMDLEDVKSMYRQQIDALLQSDPGK</sequence>
<dbReference type="SUPFAM" id="SSF90257">
    <property type="entry name" value="Myosin rod fragments"/>
    <property type="match status" value="1"/>
</dbReference>
<accession>A0ABP0FV08</accession>
<gene>
    <name evidence="7" type="ORF">CVLEPA_LOCUS14511</name>
</gene>
<dbReference type="PANTHER" id="PTHR46515">
    <property type="entry name" value="TATA ELEMENT MODULATORY FACTOR TMF1"/>
    <property type="match status" value="1"/>
</dbReference>
<keyword evidence="2" id="KW-0333">Golgi apparatus</keyword>
<feature type="compositionally biased region" description="Polar residues" evidence="5">
    <location>
        <begin position="194"/>
        <end position="215"/>
    </location>
</feature>
<keyword evidence="3 4" id="KW-0175">Coiled coil</keyword>
<evidence type="ECO:0000256" key="1">
    <source>
        <dbReference type="ARBA" id="ARBA00004555"/>
    </source>
</evidence>
<evidence type="ECO:0000256" key="2">
    <source>
        <dbReference type="ARBA" id="ARBA00023034"/>
    </source>
</evidence>
<comment type="subcellular location">
    <subcellularLocation>
        <location evidence="1">Golgi apparatus</location>
    </subcellularLocation>
</comment>
<dbReference type="InterPro" id="IPR052602">
    <property type="entry name" value="Growth_transcription_reg"/>
</dbReference>
<feature type="region of interest" description="Disordered" evidence="5">
    <location>
        <begin position="185"/>
        <end position="215"/>
    </location>
</feature>
<feature type="compositionally biased region" description="Low complexity" evidence="5">
    <location>
        <begin position="51"/>
        <end position="68"/>
    </location>
</feature>
<proteinExistence type="predicted"/>
<evidence type="ECO:0000256" key="5">
    <source>
        <dbReference type="SAM" id="MobiDB-lite"/>
    </source>
</evidence>
<comment type="caution">
    <text evidence="7">The sequence shown here is derived from an EMBL/GenBank/DDBJ whole genome shotgun (WGS) entry which is preliminary data.</text>
</comment>
<dbReference type="Pfam" id="PF12325">
    <property type="entry name" value="TMF_TATA_bd"/>
    <property type="match status" value="1"/>
</dbReference>
<evidence type="ECO:0000259" key="6">
    <source>
        <dbReference type="Pfam" id="PF12325"/>
    </source>
</evidence>
<feature type="domain" description="TATA element modulatory factor 1 TATA binding" evidence="6">
    <location>
        <begin position="1044"/>
        <end position="1149"/>
    </location>
</feature>
<evidence type="ECO:0000313" key="7">
    <source>
        <dbReference type="EMBL" id="CAK8683437.1"/>
    </source>
</evidence>
<reference evidence="7 8" key="1">
    <citation type="submission" date="2024-02" db="EMBL/GenBank/DDBJ databases">
        <authorList>
            <person name="Daric V."/>
            <person name="Darras S."/>
        </authorList>
    </citation>
    <scope>NUCLEOTIDE SEQUENCE [LARGE SCALE GENOMIC DNA]</scope>
</reference>
<dbReference type="InterPro" id="IPR022092">
    <property type="entry name" value="TMF_DNA-bd"/>
</dbReference>
<dbReference type="InterPro" id="IPR022091">
    <property type="entry name" value="TMF_TATA-bd"/>
</dbReference>
<dbReference type="EMBL" id="CAWYQH010000097">
    <property type="protein sequence ID" value="CAK8683437.1"/>
    <property type="molecule type" value="Genomic_DNA"/>
</dbReference>
<organism evidence="7 8">
    <name type="scientific">Clavelina lepadiformis</name>
    <name type="common">Light-bulb sea squirt</name>
    <name type="synonym">Ascidia lepadiformis</name>
    <dbReference type="NCBI Taxonomy" id="159417"/>
    <lineage>
        <taxon>Eukaryota</taxon>
        <taxon>Metazoa</taxon>
        <taxon>Chordata</taxon>
        <taxon>Tunicata</taxon>
        <taxon>Ascidiacea</taxon>
        <taxon>Aplousobranchia</taxon>
        <taxon>Clavelinidae</taxon>
        <taxon>Clavelina</taxon>
    </lineage>
</organism>
<evidence type="ECO:0000256" key="4">
    <source>
        <dbReference type="SAM" id="Coils"/>
    </source>
</evidence>